<dbReference type="Proteomes" id="UP001054837">
    <property type="component" value="Unassembled WGS sequence"/>
</dbReference>
<keyword evidence="2" id="KW-1185">Reference proteome</keyword>
<evidence type="ECO:0000313" key="1">
    <source>
        <dbReference type="EMBL" id="GIY60719.1"/>
    </source>
</evidence>
<name>A0AAV4USP0_9ARAC</name>
<evidence type="ECO:0000313" key="2">
    <source>
        <dbReference type="Proteomes" id="UP001054837"/>
    </source>
</evidence>
<sequence>MVLPTCISNGNLLHLGRSKIFTVLCLKHISIRSVSISSKESSEMMRLRSFRPDVSVAQSSSDSSRTSFQICYVIRLPTSIRKCGSCIMNPTTIPLFLPSYAYPHYENIFHKIDRQTLIFYTSSGLT</sequence>
<dbReference type="AlphaFoldDB" id="A0AAV4USP0"/>
<accession>A0AAV4USP0</accession>
<proteinExistence type="predicted"/>
<protein>
    <submittedName>
        <fullName evidence="1">Uncharacterized protein</fullName>
    </submittedName>
</protein>
<comment type="caution">
    <text evidence="1">The sequence shown here is derived from an EMBL/GenBank/DDBJ whole genome shotgun (WGS) entry which is preliminary data.</text>
</comment>
<dbReference type="EMBL" id="BPLQ01011845">
    <property type="protein sequence ID" value="GIY60719.1"/>
    <property type="molecule type" value="Genomic_DNA"/>
</dbReference>
<gene>
    <name evidence="1" type="ORF">CDAR_403341</name>
</gene>
<reference evidence="1 2" key="1">
    <citation type="submission" date="2021-06" db="EMBL/GenBank/DDBJ databases">
        <title>Caerostris darwini draft genome.</title>
        <authorList>
            <person name="Kono N."/>
            <person name="Arakawa K."/>
        </authorList>
    </citation>
    <scope>NUCLEOTIDE SEQUENCE [LARGE SCALE GENOMIC DNA]</scope>
</reference>
<organism evidence="1 2">
    <name type="scientific">Caerostris darwini</name>
    <dbReference type="NCBI Taxonomy" id="1538125"/>
    <lineage>
        <taxon>Eukaryota</taxon>
        <taxon>Metazoa</taxon>
        <taxon>Ecdysozoa</taxon>
        <taxon>Arthropoda</taxon>
        <taxon>Chelicerata</taxon>
        <taxon>Arachnida</taxon>
        <taxon>Araneae</taxon>
        <taxon>Araneomorphae</taxon>
        <taxon>Entelegynae</taxon>
        <taxon>Araneoidea</taxon>
        <taxon>Araneidae</taxon>
        <taxon>Caerostris</taxon>
    </lineage>
</organism>